<dbReference type="Proteomes" id="UP000215914">
    <property type="component" value="Chromosome 3"/>
</dbReference>
<name>A0A251V895_HELAN</name>
<dbReference type="AlphaFoldDB" id="A0A251V895"/>
<evidence type="ECO:0000313" key="1">
    <source>
        <dbReference type="EMBL" id="OTG31152.1"/>
    </source>
</evidence>
<gene>
    <name evidence="1" type="ORF">HannXRQ_Chr03g0072351</name>
</gene>
<keyword evidence="2" id="KW-1185">Reference proteome</keyword>
<evidence type="ECO:0000313" key="2">
    <source>
        <dbReference type="Proteomes" id="UP000215914"/>
    </source>
</evidence>
<proteinExistence type="predicted"/>
<organism evidence="1 2">
    <name type="scientific">Helianthus annuus</name>
    <name type="common">Common sunflower</name>
    <dbReference type="NCBI Taxonomy" id="4232"/>
    <lineage>
        <taxon>Eukaryota</taxon>
        <taxon>Viridiplantae</taxon>
        <taxon>Streptophyta</taxon>
        <taxon>Embryophyta</taxon>
        <taxon>Tracheophyta</taxon>
        <taxon>Spermatophyta</taxon>
        <taxon>Magnoliopsida</taxon>
        <taxon>eudicotyledons</taxon>
        <taxon>Gunneridae</taxon>
        <taxon>Pentapetalae</taxon>
        <taxon>asterids</taxon>
        <taxon>campanulids</taxon>
        <taxon>Asterales</taxon>
        <taxon>Asteraceae</taxon>
        <taxon>Asteroideae</taxon>
        <taxon>Heliantheae alliance</taxon>
        <taxon>Heliantheae</taxon>
        <taxon>Helianthus</taxon>
    </lineage>
</organism>
<accession>A0A251V895</accession>
<reference evidence="2" key="1">
    <citation type="journal article" date="2017" name="Nature">
        <title>The sunflower genome provides insights into oil metabolism, flowering and Asterid evolution.</title>
        <authorList>
            <person name="Badouin H."/>
            <person name="Gouzy J."/>
            <person name="Grassa C.J."/>
            <person name="Murat F."/>
            <person name="Staton S.E."/>
            <person name="Cottret L."/>
            <person name="Lelandais-Briere C."/>
            <person name="Owens G.L."/>
            <person name="Carrere S."/>
            <person name="Mayjonade B."/>
            <person name="Legrand L."/>
            <person name="Gill N."/>
            <person name="Kane N.C."/>
            <person name="Bowers J.E."/>
            <person name="Hubner S."/>
            <person name="Bellec A."/>
            <person name="Berard A."/>
            <person name="Berges H."/>
            <person name="Blanchet N."/>
            <person name="Boniface M.C."/>
            <person name="Brunel D."/>
            <person name="Catrice O."/>
            <person name="Chaidir N."/>
            <person name="Claudel C."/>
            <person name="Donnadieu C."/>
            <person name="Faraut T."/>
            <person name="Fievet G."/>
            <person name="Helmstetter N."/>
            <person name="King M."/>
            <person name="Knapp S.J."/>
            <person name="Lai Z."/>
            <person name="Le Paslier M.C."/>
            <person name="Lippi Y."/>
            <person name="Lorenzon L."/>
            <person name="Mandel J.R."/>
            <person name="Marage G."/>
            <person name="Marchand G."/>
            <person name="Marquand E."/>
            <person name="Bret-Mestries E."/>
            <person name="Morien E."/>
            <person name="Nambeesan S."/>
            <person name="Nguyen T."/>
            <person name="Pegot-Espagnet P."/>
            <person name="Pouilly N."/>
            <person name="Raftis F."/>
            <person name="Sallet E."/>
            <person name="Schiex T."/>
            <person name="Thomas J."/>
            <person name="Vandecasteele C."/>
            <person name="Vares D."/>
            <person name="Vear F."/>
            <person name="Vautrin S."/>
            <person name="Crespi M."/>
            <person name="Mangin B."/>
            <person name="Burke J.M."/>
            <person name="Salse J."/>
            <person name="Munos S."/>
            <person name="Vincourt P."/>
            <person name="Rieseberg L.H."/>
            <person name="Langlade N.B."/>
        </authorList>
    </citation>
    <scope>NUCLEOTIDE SEQUENCE [LARGE SCALE GENOMIC DNA]</scope>
    <source>
        <strain evidence="2">cv. SF193</strain>
    </source>
</reference>
<dbReference type="InParanoid" id="A0A251V895"/>
<dbReference type="EMBL" id="CM007892">
    <property type="protein sequence ID" value="OTG31152.1"/>
    <property type="molecule type" value="Genomic_DNA"/>
</dbReference>
<sequence length="70" mass="7815">MEISFWWGSPSTSPPTPFSPSISDTLISNITHTIQSPIHTTITDQTPQSLPSLCPVVGWFNLICRWVMDI</sequence>
<protein>
    <submittedName>
        <fullName evidence="1">Uncharacterized protein</fullName>
    </submittedName>
</protein>